<dbReference type="InterPro" id="IPR027417">
    <property type="entry name" value="P-loop_NTPase"/>
</dbReference>
<keyword evidence="4" id="KW-0067">ATP-binding</keyword>
<dbReference type="RefSeq" id="WP_107823034.1">
    <property type="nucleotide sequence ID" value="NZ_QAAD01000014.1"/>
</dbReference>
<dbReference type="Gene3D" id="3.40.50.300">
    <property type="entry name" value="P-loop containing nucleotide triphosphate hydrolases"/>
    <property type="match status" value="1"/>
</dbReference>
<evidence type="ECO:0000259" key="5">
    <source>
        <dbReference type="PROSITE" id="PS50893"/>
    </source>
</evidence>
<dbReference type="Proteomes" id="UP000243525">
    <property type="component" value="Unassembled WGS sequence"/>
</dbReference>
<protein>
    <submittedName>
        <fullName evidence="6">ABC-type multidrug transport system ATPase subunit</fullName>
    </submittedName>
</protein>
<dbReference type="InterPro" id="IPR017871">
    <property type="entry name" value="ABC_transporter-like_CS"/>
</dbReference>
<dbReference type="CDD" id="cd03264">
    <property type="entry name" value="ABC_drug_resistance_like"/>
    <property type="match status" value="1"/>
</dbReference>
<reference evidence="6 7" key="1">
    <citation type="submission" date="2018-04" db="EMBL/GenBank/DDBJ databases">
        <title>Genomic Encyclopedia of Archaeal and Bacterial Type Strains, Phase II (KMG-II): from individual species to whole genera.</title>
        <authorList>
            <person name="Goeker M."/>
        </authorList>
    </citation>
    <scope>NUCLEOTIDE SEQUENCE [LARGE SCALE GENOMIC DNA]</scope>
    <source>
        <strain evidence="6 7">DSM 28823</strain>
    </source>
</reference>
<keyword evidence="3" id="KW-0547">Nucleotide-binding</keyword>
<dbReference type="GO" id="GO:0016887">
    <property type="term" value="F:ATP hydrolysis activity"/>
    <property type="evidence" value="ECO:0007669"/>
    <property type="project" value="InterPro"/>
</dbReference>
<dbReference type="InterPro" id="IPR003593">
    <property type="entry name" value="AAA+_ATPase"/>
</dbReference>
<evidence type="ECO:0000256" key="4">
    <source>
        <dbReference type="ARBA" id="ARBA00022840"/>
    </source>
</evidence>
<dbReference type="Pfam" id="PF00005">
    <property type="entry name" value="ABC_tran"/>
    <property type="match status" value="1"/>
</dbReference>
<dbReference type="GO" id="GO:0005524">
    <property type="term" value="F:ATP binding"/>
    <property type="evidence" value="ECO:0007669"/>
    <property type="project" value="UniProtKB-KW"/>
</dbReference>
<accession>A0A2T5BZG0</accession>
<dbReference type="PROSITE" id="PS50893">
    <property type="entry name" value="ABC_TRANSPORTER_2"/>
    <property type="match status" value="1"/>
</dbReference>
<dbReference type="InterPro" id="IPR003439">
    <property type="entry name" value="ABC_transporter-like_ATP-bd"/>
</dbReference>
<name>A0A2T5BZG0_9BACT</name>
<comment type="caution">
    <text evidence="6">The sequence shown here is derived from an EMBL/GenBank/DDBJ whole genome shotgun (WGS) entry which is preliminary data.</text>
</comment>
<evidence type="ECO:0000256" key="1">
    <source>
        <dbReference type="ARBA" id="ARBA00005417"/>
    </source>
</evidence>
<dbReference type="SUPFAM" id="SSF52540">
    <property type="entry name" value="P-loop containing nucleoside triphosphate hydrolases"/>
    <property type="match status" value="1"/>
</dbReference>
<dbReference type="PANTHER" id="PTHR43335:SF2">
    <property type="entry name" value="ABC TRANSPORTER, ATP-BINDING PROTEIN"/>
    <property type="match status" value="1"/>
</dbReference>
<dbReference type="EMBL" id="QAAD01000014">
    <property type="protein sequence ID" value="PTN07669.1"/>
    <property type="molecule type" value="Genomic_DNA"/>
</dbReference>
<gene>
    <name evidence="6" type="ORF">C8N47_11412</name>
</gene>
<dbReference type="SMART" id="SM00382">
    <property type="entry name" value="AAA"/>
    <property type="match status" value="1"/>
</dbReference>
<feature type="domain" description="ABC transporter" evidence="5">
    <location>
        <begin position="3"/>
        <end position="234"/>
    </location>
</feature>
<dbReference type="OrthoDB" id="9801987at2"/>
<dbReference type="PANTHER" id="PTHR43335">
    <property type="entry name" value="ABC TRANSPORTER, ATP-BINDING PROTEIN"/>
    <property type="match status" value="1"/>
</dbReference>
<organism evidence="6 7">
    <name type="scientific">Mangrovibacterium marinum</name>
    <dbReference type="NCBI Taxonomy" id="1639118"/>
    <lineage>
        <taxon>Bacteria</taxon>
        <taxon>Pseudomonadati</taxon>
        <taxon>Bacteroidota</taxon>
        <taxon>Bacteroidia</taxon>
        <taxon>Marinilabiliales</taxon>
        <taxon>Prolixibacteraceae</taxon>
        <taxon>Mangrovibacterium</taxon>
    </lineage>
</organism>
<sequence length="297" mass="33333">MKISIEGLSKIYPNGNRAINDINLEINEGMFGLLGPNGAGKSSLMRILVTLMKPSSGKVTIDGLDLVKNRKEIRKMLGYLPQDFRFFSKLKTYEFLDYAARLSGIKNRKIRAEQVDRMLEEVGLFEARDRQANRLSGGMKRRLGIAQALINSPRVIIVDEPTTGLDPEERIRFRNLLSTISTNDVTIILSTHIVGDISSTCTSMALLNKGKLAYTGSPDDIVSQANGKVWLIKATESEYMEINEKYPVISTVPTPEGWEIQVVADQINGYYGHNIDPNLEHAYVYFMENQLNQWSAV</sequence>
<dbReference type="AlphaFoldDB" id="A0A2T5BZG0"/>
<evidence type="ECO:0000256" key="2">
    <source>
        <dbReference type="ARBA" id="ARBA00022448"/>
    </source>
</evidence>
<comment type="similarity">
    <text evidence="1">Belongs to the ABC transporter superfamily.</text>
</comment>
<keyword evidence="2" id="KW-0813">Transport</keyword>
<proteinExistence type="inferred from homology"/>
<keyword evidence="7" id="KW-1185">Reference proteome</keyword>
<evidence type="ECO:0000313" key="6">
    <source>
        <dbReference type="EMBL" id="PTN07669.1"/>
    </source>
</evidence>
<evidence type="ECO:0000313" key="7">
    <source>
        <dbReference type="Proteomes" id="UP000243525"/>
    </source>
</evidence>
<dbReference type="PROSITE" id="PS00211">
    <property type="entry name" value="ABC_TRANSPORTER_1"/>
    <property type="match status" value="1"/>
</dbReference>
<evidence type="ECO:0000256" key="3">
    <source>
        <dbReference type="ARBA" id="ARBA00022741"/>
    </source>
</evidence>